<dbReference type="PROSITE" id="PS50089">
    <property type="entry name" value="ZF_RING_2"/>
    <property type="match status" value="1"/>
</dbReference>
<evidence type="ECO:0000313" key="7">
    <source>
        <dbReference type="EMBL" id="KAA8494077.1"/>
    </source>
</evidence>
<evidence type="ECO:0000256" key="3">
    <source>
        <dbReference type="ARBA" id="ARBA00022833"/>
    </source>
</evidence>
<name>A0A5J4YUI6_PORPP</name>
<dbReference type="Gene3D" id="3.30.40.10">
    <property type="entry name" value="Zinc/RING finger domain, C3HC4 (zinc finger)"/>
    <property type="match status" value="1"/>
</dbReference>
<feature type="domain" description="RING-type" evidence="6">
    <location>
        <begin position="210"/>
        <end position="253"/>
    </location>
</feature>
<gene>
    <name evidence="7" type="ORF">FVE85_4052</name>
</gene>
<keyword evidence="8" id="KW-1185">Reference proteome</keyword>
<dbReference type="AlphaFoldDB" id="A0A5J4YUI6"/>
<comment type="caution">
    <text evidence="7">The sequence shown here is derived from an EMBL/GenBank/DDBJ whole genome shotgun (WGS) entry which is preliminary data.</text>
</comment>
<keyword evidence="5" id="KW-1133">Transmembrane helix</keyword>
<evidence type="ECO:0000259" key="6">
    <source>
        <dbReference type="PROSITE" id="PS50089"/>
    </source>
</evidence>
<organism evidence="7 8">
    <name type="scientific">Porphyridium purpureum</name>
    <name type="common">Red alga</name>
    <name type="synonym">Porphyridium cruentum</name>
    <dbReference type="NCBI Taxonomy" id="35688"/>
    <lineage>
        <taxon>Eukaryota</taxon>
        <taxon>Rhodophyta</taxon>
        <taxon>Bangiophyceae</taxon>
        <taxon>Porphyridiales</taxon>
        <taxon>Porphyridiaceae</taxon>
        <taxon>Porphyridium</taxon>
    </lineage>
</organism>
<keyword evidence="3" id="KW-0862">Zinc</keyword>
<protein>
    <submittedName>
        <fullName evidence="7">E3 ubiquitin-protein ligase RNF13</fullName>
    </submittedName>
</protein>
<dbReference type="Pfam" id="PF13639">
    <property type="entry name" value="zf-RING_2"/>
    <property type="match status" value="1"/>
</dbReference>
<keyword evidence="2 4" id="KW-0863">Zinc-finger</keyword>
<dbReference type="GO" id="GO:0005634">
    <property type="term" value="C:nucleus"/>
    <property type="evidence" value="ECO:0007669"/>
    <property type="project" value="TreeGrafter"/>
</dbReference>
<dbReference type="GO" id="GO:0006511">
    <property type="term" value="P:ubiquitin-dependent protein catabolic process"/>
    <property type="evidence" value="ECO:0007669"/>
    <property type="project" value="TreeGrafter"/>
</dbReference>
<evidence type="ECO:0000256" key="4">
    <source>
        <dbReference type="PROSITE-ProRule" id="PRU00175"/>
    </source>
</evidence>
<dbReference type="OrthoDB" id="8062037at2759"/>
<dbReference type="GO" id="GO:0008270">
    <property type="term" value="F:zinc ion binding"/>
    <property type="evidence" value="ECO:0007669"/>
    <property type="project" value="UniProtKB-KW"/>
</dbReference>
<dbReference type="InterPro" id="IPR051834">
    <property type="entry name" value="RING_finger_E3_ligase"/>
</dbReference>
<dbReference type="GO" id="GO:0061630">
    <property type="term" value="F:ubiquitin protein ligase activity"/>
    <property type="evidence" value="ECO:0007669"/>
    <property type="project" value="TreeGrafter"/>
</dbReference>
<dbReference type="Proteomes" id="UP000324585">
    <property type="component" value="Unassembled WGS sequence"/>
</dbReference>
<evidence type="ECO:0000256" key="1">
    <source>
        <dbReference type="ARBA" id="ARBA00022723"/>
    </source>
</evidence>
<dbReference type="InterPro" id="IPR013083">
    <property type="entry name" value="Znf_RING/FYVE/PHD"/>
</dbReference>
<proteinExistence type="predicted"/>
<dbReference type="SMART" id="SM00184">
    <property type="entry name" value="RING"/>
    <property type="match status" value="1"/>
</dbReference>
<dbReference type="PANTHER" id="PTHR45931:SF3">
    <property type="entry name" value="RING ZINC FINGER-CONTAINING PROTEIN"/>
    <property type="match status" value="1"/>
</dbReference>
<accession>A0A5J4YUI6</accession>
<dbReference type="SUPFAM" id="SSF57850">
    <property type="entry name" value="RING/U-box"/>
    <property type="match status" value="1"/>
</dbReference>
<feature type="transmembrane region" description="Helical" evidence="5">
    <location>
        <begin position="6"/>
        <end position="23"/>
    </location>
</feature>
<keyword evidence="5" id="KW-0472">Membrane</keyword>
<evidence type="ECO:0000313" key="8">
    <source>
        <dbReference type="Proteomes" id="UP000324585"/>
    </source>
</evidence>
<keyword evidence="5" id="KW-0812">Transmembrane</keyword>
<reference evidence="8" key="1">
    <citation type="journal article" date="2019" name="Nat. Commun.">
        <title>Expansion of phycobilisome linker gene families in mesophilic red algae.</title>
        <authorList>
            <person name="Lee J."/>
            <person name="Kim D."/>
            <person name="Bhattacharya D."/>
            <person name="Yoon H.S."/>
        </authorList>
    </citation>
    <scope>NUCLEOTIDE SEQUENCE [LARGE SCALE GENOMIC DNA]</scope>
    <source>
        <strain evidence="8">CCMP 1328</strain>
    </source>
</reference>
<dbReference type="EMBL" id="VRMN01000005">
    <property type="protein sequence ID" value="KAA8494077.1"/>
    <property type="molecule type" value="Genomic_DNA"/>
</dbReference>
<dbReference type="InterPro" id="IPR001841">
    <property type="entry name" value="Znf_RING"/>
</dbReference>
<evidence type="ECO:0000256" key="5">
    <source>
        <dbReference type="SAM" id="Phobius"/>
    </source>
</evidence>
<sequence>MLIVPGFFIAFVLCALISALLLSRLRRLALELELDQLALENGGLFGGDADLRWTLEQQLQQQQQQQQQHRIIVLDVEQGETEFGEDDAEDEDGQRLAVLAPRARASLLQLLQAQRADSGATGRSLATVQLLDLVSGSQRTTILPRAFLGVLSAASSLDVLASRVRADAYSASEVPPRDVLTQQQVDRLPIRKLSAVDVEADAEREDADVCSICLGAYSAGELQRTLLPCRHRFHSDCVDEWTMRTIATCPICKQAVVPPQLEEV</sequence>
<keyword evidence="1" id="KW-0479">Metal-binding</keyword>
<evidence type="ECO:0000256" key="2">
    <source>
        <dbReference type="ARBA" id="ARBA00022771"/>
    </source>
</evidence>
<dbReference type="PANTHER" id="PTHR45931">
    <property type="entry name" value="SI:CH211-59O9.10"/>
    <property type="match status" value="1"/>
</dbReference>